<gene>
    <name evidence="2" type="ORF">LCGC14_1827760</name>
</gene>
<feature type="region of interest" description="Disordered" evidence="1">
    <location>
        <begin position="1"/>
        <end position="121"/>
    </location>
</feature>
<evidence type="ECO:0000313" key="2">
    <source>
        <dbReference type="EMBL" id="KKL98105.1"/>
    </source>
</evidence>
<reference evidence="2" key="1">
    <citation type="journal article" date="2015" name="Nature">
        <title>Complex archaea that bridge the gap between prokaryotes and eukaryotes.</title>
        <authorList>
            <person name="Spang A."/>
            <person name="Saw J.H."/>
            <person name="Jorgensen S.L."/>
            <person name="Zaremba-Niedzwiedzka K."/>
            <person name="Martijn J."/>
            <person name="Lind A.E."/>
            <person name="van Eijk R."/>
            <person name="Schleper C."/>
            <person name="Guy L."/>
            <person name="Ettema T.J."/>
        </authorList>
    </citation>
    <scope>NUCLEOTIDE SEQUENCE</scope>
</reference>
<feature type="compositionally biased region" description="Basic and acidic residues" evidence="1">
    <location>
        <begin position="14"/>
        <end position="64"/>
    </location>
</feature>
<protein>
    <submittedName>
        <fullName evidence="2">Uncharacterized protein</fullName>
    </submittedName>
</protein>
<name>A0A0F9IWJ7_9ZZZZ</name>
<organism evidence="2">
    <name type="scientific">marine sediment metagenome</name>
    <dbReference type="NCBI Taxonomy" id="412755"/>
    <lineage>
        <taxon>unclassified sequences</taxon>
        <taxon>metagenomes</taxon>
        <taxon>ecological metagenomes</taxon>
    </lineage>
</organism>
<proteinExistence type="predicted"/>
<evidence type="ECO:0000256" key="1">
    <source>
        <dbReference type="SAM" id="MobiDB-lite"/>
    </source>
</evidence>
<sequence>MTIGREIVLPEGSFRVKDEEEEEEKKIRGENDEERGTPPAKPSDERTAEDIELERLRQENERLRSAPRRPTPTKKKDLLRRVGGATTTEVLKTRRGGRDGVGTVKPERDIEEPSDPFFGGTKELEESEISVFGPPGGLLQGLFGEPHGETLVTVTTLERPVAVPGGLSILALLKDVDNNQGFRVKFRDETLDWFPER</sequence>
<comment type="caution">
    <text evidence="2">The sequence shown here is derived from an EMBL/GenBank/DDBJ whole genome shotgun (WGS) entry which is preliminary data.</text>
</comment>
<dbReference type="AlphaFoldDB" id="A0A0F9IWJ7"/>
<dbReference type="EMBL" id="LAZR01018000">
    <property type="protein sequence ID" value="KKL98105.1"/>
    <property type="molecule type" value="Genomic_DNA"/>
</dbReference>
<accession>A0A0F9IWJ7</accession>